<keyword evidence="2" id="KW-1185">Reference proteome</keyword>
<dbReference type="Proteomes" id="UP001217838">
    <property type="component" value="Unassembled WGS sequence"/>
</dbReference>
<reference evidence="1 2" key="1">
    <citation type="submission" date="2022-11" db="EMBL/GenBank/DDBJ databases">
        <title>Minimal conservation of predation-associated metabolite biosynthetic gene clusters underscores biosynthetic potential of Myxococcota including descriptions for ten novel species: Archangium lansinium sp. nov., Myxococcus landrumus sp. nov., Nannocystis bai.</title>
        <authorList>
            <person name="Ahearne A."/>
            <person name="Stevens C."/>
            <person name="Dowd S."/>
        </authorList>
    </citation>
    <scope>NUCLEOTIDE SEQUENCE [LARGE SCALE GENOMIC DNA]</scope>
    <source>
        <strain evidence="1 2">NCELM</strain>
    </source>
</reference>
<dbReference type="RefSeq" id="WP_271997735.1">
    <property type="nucleotide sequence ID" value="NZ_JAQNDN010000004.1"/>
</dbReference>
<protein>
    <recommendedName>
        <fullName evidence="3">C-type lectin domain-containing protein</fullName>
    </recommendedName>
</protein>
<evidence type="ECO:0000313" key="2">
    <source>
        <dbReference type="Proteomes" id="UP001217838"/>
    </source>
</evidence>
<proteinExistence type="predicted"/>
<accession>A0ABT5B4X4</accession>
<evidence type="ECO:0008006" key="3">
    <source>
        <dbReference type="Google" id="ProtNLM"/>
    </source>
</evidence>
<comment type="caution">
    <text evidence="1">The sequence shown here is derived from an EMBL/GenBank/DDBJ whole genome shotgun (WGS) entry which is preliminary data.</text>
</comment>
<gene>
    <name evidence="1" type="ORF">POL58_12300</name>
</gene>
<evidence type="ECO:0000313" key="1">
    <source>
        <dbReference type="EMBL" id="MDC0668528.1"/>
    </source>
</evidence>
<name>A0ABT5B4X4_9BACT</name>
<sequence>MNYTTIVLGGLLCTVPAFQDLDCDFCDDEETLYWAEGPQMDMPEDELVGWTPCFSNLYDEVEPDLTAAVLGEQCTGSKLLMACRPVGATNFQLLAMGERADVLFDVGTQVDGKHEANGVAWYYSSNFSWGFAAAGDSVHRTECDADFGAPQANENMRLCWHTLGGTIDAGWRCGASQNLNGSAEFERVIFHAD</sequence>
<dbReference type="EMBL" id="JAQNDN010000004">
    <property type="protein sequence ID" value="MDC0668528.1"/>
    <property type="molecule type" value="Genomic_DNA"/>
</dbReference>
<organism evidence="1 2">
    <name type="scientific">Nannocystis radixulma</name>
    <dbReference type="NCBI Taxonomy" id="2995305"/>
    <lineage>
        <taxon>Bacteria</taxon>
        <taxon>Pseudomonadati</taxon>
        <taxon>Myxococcota</taxon>
        <taxon>Polyangia</taxon>
        <taxon>Nannocystales</taxon>
        <taxon>Nannocystaceae</taxon>
        <taxon>Nannocystis</taxon>
    </lineage>
</organism>